<keyword evidence="1" id="KW-0433">Leucine-rich repeat</keyword>
<dbReference type="PRINTS" id="PR00364">
    <property type="entry name" value="DISEASERSIST"/>
</dbReference>
<evidence type="ECO:0000259" key="3">
    <source>
        <dbReference type="Pfam" id="PF00931"/>
    </source>
</evidence>
<dbReference type="InterPro" id="IPR027417">
    <property type="entry name" value="P-loop_NTPase"/>
</dbReference>
<reference evidence="4 5" key="1">
    <citation type="submission" date="2022-01" db="EMBL/GenBank/DDBJ databases">
        <authorList>
            <person name="Xiong W."/>
            <person name="Schranz E."/>
        </authorList>
    </citation>
    <scope>NUCLEOTIDE SEQUENCE [LARGE SCALE GENOMIC DNA]</scope>
</reference>
<comment type="caution">
    <text evidence="4">The sequence shown here is derived from an EMBL/GenBank/DDBJ whole genome shotgun (WGS) entry which is preliminary data.</text>
</comment>
<evidence type="ECO:0000313" key="5">
    <source>
        <dbReference type="Proteomes" id="UP001157418"/>
    </source>
</evidence>
<dbReference type="InterPro" id="IPR002182">
    <property type="entry name" value="NB-ARC"/>
</dbReference>
<dbReference type="SUPFAM" id="SSF52540">
    <property type="entry name" value="P-loop containing nucleoside triphosphate hydrolases"/>
    <property type="match status" value="1"/>
</dbReference>
<protein>
    <recommendedName>
        <fullName evidence="3">NB-ARC domain-containing protein</fullName>
    </recommendedName>
</protein>
<dbReference type="GO" id="GO:0043531">
    <property type="term" value="F:ADP binding"/>
    <property type="evidence" value="ECO:0007669"/>
    <property type="project" value="InterPro"/>
</dbReference>
<keyword evidence="5" id="KW-1185">Reference proteome</keyword>
<dbReference type="EMBL" id="CAKMRJ010005412">
    <property type="protein sequence ID" value="CAH1440690.1"/>
    <property type="molecule type" value="Genomic_DNA"/>
</dbReference>
<evidence type="ECO:0000256" key="2">
    <source>
        <dbReference type="ARBA" id="ARBA00022821"/>
    </source>
</evidence>
<sequence>MAWVFVSDQEFDVFKISKDIYQAVTGKKEDFANLDQLHVAIKDKLMNKRFLLVLDDVWNEDHSKLERLQSPLLAGAPGSRVLVTMRNTRVASVMDSKEIYPLEILSDEDALSLFAQHAVGEKNFDKNPTLKLHGEGIVKKCGRLPLALKTLGRAFKGNTTRKLVQ</sequence>
<gene>
    <name evidence="4" type="ORF">LVIROSA_LOCUS26809</name>
</gene>
<evidence type="ECO:0000313" key="4">
    <source>
        <dbReference type="EMBL" id="CAH1440690.1"/>
    </source>
</evidence>
<feature type="domain" description="NB-ARC" evidence="3">
    <location>
        <begin position="1"/>
        <end position="119"/>
    </location>
</feature>
<dbReference type="Gene3D" id="1.10.8.430">
    <property type="entry name" value="Helical domain of apoptotic protease-activating factors"/>
    <property type="match status" value="1"/>
</dbReference>
<accession>A0AAU9NS73</accession>
<dbReference type="InterPro" id="IPR042197">
    <property type="entry name" value="Apaf_helical"/>
</dbReference>
<name>A0AAU9NS73_9ASTR</name>
<dbReference type="GO" id="GO:0006952">
    <property type="term" value="P:defense response"/>
    <property type="evidence" value="ECO:0007669"/>
    <property type="project" value="UniProtKB-KW"/>
</dbReference>
<keyword evidence="2" id="KW-0611">Plant defense</keyword>
<dbReference type="AlphaFoldDB" id="A0AAU9NS73"/>
<proteinExistence type="predicted"/>
<organism evidence="4 5">
    <name type="scientific">Lactuca virosa</name>
    <dbReference type="NCBI Taxonomy" id="75947"/>
    <lineage>
        <taxon>Eukaryota</taxon>
        <taxon>Viridiplantae</taxon>
        <taxon>Streptophyta</taxon>
        <taxon>Embryophyta</taxon>
        <taxon>Tracheophyta</taxon>
        <taxon>Spermatophyta</taxon>
        <taxon>Magnoliopsida</taxon>
        <taxon>eudicotyledons</taxon>
        <taxon>Gunneridae</taxon>
        <taxon>Pentapetalae</taxon>
        <taxon>asterids</taxon>
        <taxon>campanulids</taxon>
        <taxon>Asterales</taxon>
        <taxon>Asteraceae</taxon>
        <taxon>Cichorioideae</taxon>
        <taxon>Cichorieae</taxon>
        <taxon>Lactucinae</taxon>
        <taxon>Lactuca</taxon>
    </lineage>
</organism>
<dbReference type="Pfam" id="PF00931">
    <property type="entry name" value="NB-ARC"/>
    <property type="match status" value="1"/>
</dbReference>
<dbReference type="PANTHER" id="PTHR36766">
    <property type="entry name" value="PLANT BROAD-SPECTRUM MILDEW RESISTANCE PROTEIN RPW8"/>
    <property type="match status" value="1"/>
</dbReference>
<dbReference type="Gene3D" id="3.40.50.300">
    <property type="entry name" value="P-loop containing nucleotide triphosphate hydrolases"/>
    <property type="match status" value="1"/>
</dbReference>
<dbReference type="Proteomes" id="UP001157418">
    <property type="component" value="Unassembled WGS sequence"/>
</dbReference>
<evidence type="ECO:0000256" key="1">
    <source>
        <dbReference type="ARBA" id="ARBA00022614"/>
    </source>
</evidence>
<dbReference type="PANTHER" id="PTHR36766:SF61">
    <property type="entry name" value="NB-ARC DOMAIN DISEASE RESISTANCE PROTEIN"/>
    <property type="match status" value="1"/>
</dbReference>